<dbReference type="PROSITE" id="PS00329">
    <property type="entry name" value="HSP70_2"/>
    <property type="match status" value="1"/>
</dbReference>
<dbReference type="SUPFAM" id="SSF53067">
    <property type="entry name" value="Actin-like ATPase domain"/>
    <property type="match status" value="2"/>
</dbReference>
<dbReference type="EMBL" id="FN668690">
    <property type="protein sequence ID" value="CBK25079.2"/>
    <property type="molecule type" value="Genomic_DNA"/>
</dbReference>
<protein>
    <recommendedName>
        <fullName evidence="6">Heat shock protein 70</fullName>
    </recommendedName>
</protein>
<evidence type="ECO:0008006" key="6">
    <source>
        <dbReference type="Google" id="ProtNLM"/>
    </source>
</evidence>
<name>D8MAJ0_BLAHO</name>
<evidence type="ECO:0000313" key="4">
    <source>
        <dbReference type="EMBL" id="CBK25079.2"/>
    </source>
</evidence>
<dbReference type="Gene3D" id="3.30.420.40">
    <property type="match status" value="2"/>
</dbReference>
<comment type="similarity">
    <text evidence="3">Belongs to the heat shock protein 70 family.</text>
</comment>
<proteinExistence type="inferred from homology"/>
<keyword evidence="1 3" id="KW-0547">Nucleotide-binding</keyword>
<dbReference type="InParanoid" id="D8MAJ0"/>
<dbReference type="SUPFAM" id="SSF100920">
    <property type="entry name" value="Heat shock protein 70kD (HSP70), peptide-binding domain"/>
    <property type="match status" value="1"/>
</dbReference>
<evidence type="ECO:0000256" key="2">
    <source>
        <dbReference type="ARBA" id="ARBA00022840"/>
    </source>
</evidence>
<dbReference type="Pfam" id="PF00012">
    <property type="entry name" value="HSP70"/>
    <property type="match status" value="1"/>
</dbReference>
<evidence type="ECO:0000256" key="3">
    <source>
        <dbReference type="RuleBase" id="RU003322"/>
    </source>
</evidence>
<dbReference type="PANTHER" id="PTHR19375">
    <property type="entry name" value="HEAT SHOCK PROTEIN 70KDA"/>
    <property type="match status" value="1"/>
</dbReference>
<dbReference type="OrthoDB" id="2963168at2759"/>
<dbReference type="AlphaFoldDB" id="D8MAJ0"/>
<dbReference type="GO" id="GO:0005524">
    <property type="term" value="F:ATP binding"/>
    <property type="evidence" value="ECO:0007669"/>
    <property type="project" value="UniProtKB-KW"/>
</dbReference>
<dbReference type="GO" id="GO:0140662">
    <property type="term" value="F:ATP-dependent protein folding chaperone"/>
    <property type="evidence" value="ECO:0007669"/>
    <property type="project" value="InterPro"/>
</dbReference>
<accession>D8MAJ0</accession>
<dbReference type="Proteomes" id="UP000008312">
    <property type="component" value="Unassembled WGS sequence"/>
</dbReference>
<dbReference type="InterPro" id="IPR043129">
    <property type="entry name" value="ATPase_NBD"/>
</dbReference>
<keyword evidence="5" id="KW-1185">Reference proteome</keyword>
<dbReference type="GeneID" id="24922996"/>
<reference evidence="4" key="1">
    <citation type="submission" date="2010-02" db="EMBL/GenBank/DDBJ databases">
        <title>Sequencing and annotation of the Blastocystis hominis genome.</title>
        <authorList>
            <person name="Wincker P."/>
        </authorList>
    </citation>
    <scope>NUCLEOTIDE SEQUENCE</scope>
    <source>
        <strain evidence="4">Singapore isolate B</strain>
    </source>
</reference>
<gene>
    <name evidence="4" type="ORF">GSBLH_T00006872001</name>
</gene>
<organism evidence="4">
    <name type="scientific">Blastocystis hominis</name>
    <dbReference type="NCBI Taxonomy" id="12968"/>
    <lineage>
        <taxon>Eukaryota</taxon>
        <taxon>Sar</taxon>
        <taxon>Stramenopiles</taxon>
        <taxon>Bigyra</taxon>
        <taxon>Opalozoa</taxon>
        <taxon>Opalinata</taxon>
        <taxon>Blastocystidae</taxon>
        <taxon>Blastocystis</taxon>
    </lineage>
</organism>
<dbReference type="Gene3D" id="3.90.640.10">
    <property type="entry name" value="Actin, Chain A, domain 4"/>
    <property type="match status" value="1"/>
</dbReference>
<dbReference type="InterPro" id="IPR029047">
    <property type="entry name" value="HSP70_peptide-bd_sf"/>
</dbReference>
<evidence type="ECO:0000256" key="1">
    <source>
        <dbReference type="ARBA" id="ARBA00022741"/>
    </source>
</evidence>
<dbReference type="PRINTS" id="PR00301">
    <property type="entry name" value="HEATSHOCK70"/>
</dbReference>
<dbReference type="InterPro" id="IPR018181">
    <property type="entry name" value="Heat_shock_70_CS"/>
</dbReference>
<keyword evidence="2 3" id="KW-0067">ATP-binding</keyword>
<dbReference type="InterPro" id="IPR013126">
    <property type="entry name" value="Hsp_70_fam"/>
</dbReference>
<evidence type="ECO:0000313" key="5">
    <source>
        <dbReference type="Proteomes" id="UP000008312"/>
    </source>
</evidence>
<dbReference type="Gene3D" id="2.60.34.10">
    <property type="entry name" value="Substrate Binding Domain Of DNAk, Chain A, domain 1"/>
    <property type="match status" value="1"/>
</dbReference>
<dbReference type="RefSeq" id="XP_012899127.1">
    <property type="nucleotide sequence ID" value="XM_013043673.1"/>
</dbReference>
<sequence>MEEILAIDFGTTNSVVFAYAKNEVKQIWNNQNSGDYLFPSFVDYTDKGVVVGNAAKLFIGKKGHFVVTCVKRLIGKAYDEYLKLEKKDIFGCDVVRGDDGYPYFVVSEDATKKVSCIDVACELFKWIKASAETICKRTFTKAYVTKPANYLDNQVKAIREAARRAGLKIDKMINEPTAAGLSWCVETKEKSPGKLKPEDKILVVDFGGGTLDFSVIRYLGNDIFNVEDNSGNPNLGGNDIDYALMQLILDRLKNNFGVDIEKKIMKKWRLAKIRNVCEEQKINVNSETKDADFYERFLQLNESLVFEFDVADFLSSSDDLPEPTIMIPFREVTEAYMNCLKNAIKPLRAIIDKPGQRLDEISYVLLVGGSSRLMAFHQLLYREGLKRTKFVAIDPMTCVARGAYELSKIYNDPTNKVKMTEKIAISYGLKSGDNKVVLLLKKGMKIPATSEGVKFINTNDEPARIEIMAYQCVEDEGKYEVDIEKCSLIKAWQFENPLKFRQPKGEQLLELQFELHVGGTLQVTCKDVARNKLLLDEETNVIYENQ</sequence>